<keyword evidence="2" id="KW-0812">Transmembrane</keyword>
<protein>
    <submittedName>
        <fullName evidence="4">DUF1707 domain-containing protein</fullName>
    </submittedName>
</protein>
<keyword evidence="2" id="KW-1133">Transmembrane helix</keyword>
<name>A0A4U6QL08_9ACTN</name>
<sequence>MVEPSDGRRRVRAGHGDRERAVRLLADHFTEGRLDPEEFDRRATDAYAAVYVDQLRVLFDDLPGFGAVFGPDVVDGTPATGGGDARRPGPVPAYRADTRWAPPPTSHSRYRAPATGPTPTPAVAGVVLTVAIVILVAVLVVVTRGIAVLPLIFIALPFFVGGARRRRPPG</sequence>
<keyword evidence="2" id="KW-0472">Membrane</keyword>
<evidence type="ECO:0000256" key="1">
    <source>
        <dbReference type="SAM" id="MobiDB-lite"/>
    </source>
</evidence>
<dbReference type="Proteomes" id="UP000306985">
    <property type="component" value="Unassembled WGS sequence"/>
</dbReference>
<feature type="transmembrane region" description="Helical" evidence="2">
    <location>
        <begin position="121"/>
        <end position="140"/>
    </location>
</feature>
<dbReference type="Pfam" id="PF08044">
    <property type="entry name" value="DUF1707"/>
    <property type="match status" value="1"/>
</dbReference>
<dbReference type="InterPro" id="IPR012551">
    <property type="entry name" value="DUF1707_SHOCT-like"/>
</dbReference>
<proteinExistence type="predicted"/>
<comment type="caution">
    <text evidence="4">The sequence shown here is derived from an EMBL/GenBank/DDBJ whole genome shotgun (WGS) entry which is preliminary data.</text>
</comment>
<dbReference type="RefSeq" id="WP_137448139.1">
    <property type="nucleotide sequence ID" value="NZ_SZZH01000001.1"/>
</dbReference>
<feature type="transmembrane region" description="Helical" evidence="2">
    <location>
        <begin position="146"/>
        <end position="163"/>
    </location>
</feature>
<evidence type="ECO:0000259" key="3">
    <source>
        <dbReference type="Pfam" id="PF08044"/>
    </source>
</evidence>
<accession>A0A4U6QL08</accession>
<keyword evidence="5" id="KW-1185">Reference proteome</keyword>
<gene>
    <name evidence="4" type="ORF">FDO65_04010</name>
</gene>
<dbReference type="EMBL" id="SZZH01000001">
    <property type="protein sequence ID" value="TKV60836.1"/>
    <property type="molecule type" value="Genomic_DNA"/>
</dbReference>
<reference evidence="4 5" key="1">
    <citation type="submission" date="2019-05" db="EMBL/GenBank/DDBJ databases">
        <title>Nakamurella sp. N5BH11, whole genome shotgun sequence.</title>
        <authorList>
            <person name="Tuo L."/>
        </authorList>
    </citation>
    <scope>NUCLEOTIDE SEQUENCE [LARGE SCALE GENOMIC DNA]</scope>
    <source>
        <strain evidence="4 5">N5BH11</strain>
    </source>
</reference>
<organism evidence="4 5">
    <name type="scientific">Nakamurella flava</name>
    <dbReference type="NCBI Taxonomy" id="2576308"/>
    <lineage>
        <taxon>Bacteria</taxon>
        <taxon>Bacillati</taxon>
        <taxon>Actinomycetota</taxon>
        <taxon>Actinomycetes</taxon>
        <taxon>Nakamurellales</taxon>
        <taxon>Nakamurellaceae</taxon>
        <taxon>Nakamurella</taxon>
    </lineage>
</organism>
<dbReference type="OrthoDB" id="3534574at2"/>
<evidence type="ECO:0000256" key="2">
    <source>
        <dbReference type="SAM" id="Phobius"/>
    </source>
</evidence>
<feature type="region of interest" description="Disordered" evidence="1">
    <location>
        <begin position="78"/>
        <end position="117"/>
    </location>
</feature>
<dbReference type="AlphaFoldDB" id="A0A4U6QL08"/>
<feature type="domain" description="DUF1707" evidence="3">
    <location>
        <begin position="11"/>
        <end position="63"/>
    </location>
</feature>
<evidence type="ECO:0000313" key="4">
    <source>
        <dbReference type="EMBL" id="TKV60836.1"/>
    </source>
</evidence>
<evidence type="ECO:0000313" key="5">
    <source>
        <dbReference type="Proteomes" id="UP000306985"/>
    </source>
</evidence>